<dbReference type="EMBL" id="CAUOFW020000726">
    <property type="protein sequence ID" value="CAK9135995.1"/>
    <property type="molecule type" value="Genomic_DNA"/>
</dbReference>
<gene>
    <name evidence="1" type="ORF">ILEXP_LOCUS2953</name>
</gene>
<organism evidence="1 2">
    <name type="scientific">Ilex paraguariensis</name>
    <name type="common">yerba mate</name>
    <dbReference type="NCBI Taxonomy" id="185542"/>
    <lineage>
        <taxon>Eukaryota</taxon>
        <taxon>Viridiplantae</taxon>
        <taxon>Streptophyta</taxon>
        <taxon>Embryophyta</taxon>
        <taxon>Tracheophyta</taxon>
        <taxon>Spermatophyta</taxon>
        <taxon>Magnoliopsida</taxon>
        <taxon>eudicotyledons</taxon>
        <taxon>Gunneridae</taxon>
        <taxon>Pentapetalae</taxon>
        <taxon>asterids</taxon>
        <taxon>campanulids</taxon>
        <taxon>Aquifoliales</taxon>
        <taxon>Aquifoliaceae</taxon>
        <taxon>Ilex</taxon>
    </lineage>
</organism>
<keyword evidence="2" id="KW-1185">Reference proteome</keyword>
<evidence type="ECO:0000313" key="2">
    <source>
        <dbReference type="Proteomes" id="UP001642360"/>
    </source>
</evidence>
<accession>A0ABC8QTC8</accession>
<proteinExistence type="predicted"/>
<protein>
    <submittedName>
        <fullName evidence="1">Uncharacterized protein</fullName>
    </submittedName>
</protein>
<reference evidence="1 2" key="1">
    <citation type="submission" date="2024-02" db="EMBL/GenBank/DDBJ databases">
        <authorList>
            <person name="Vignale AGUSTIN F."/>
            <person name="Sosa J E."/>
            <person name="Modenutti C."/>
        </authorList>
    </citation>
    <scope>NUCLEOTIDE SEQUENCE [LARGE SCALE GENOMIC DNA]</scope>
</reference>
<sequence length="144" mass="15797">MEKSFIELNGVRQTSLEMAGLVGGRGSPDFHRSLVRPPNKNGGPCMGVSSLRLACSIWSALWFLECQLQRGMPSTRVLLATNHLLICRSGSRFQVRYPNRLLCSTVSLAPYSILFTALLLSSILLQPLTIIPCFSSGSHLGWCS</sequence>
<name>A0ABC8QTC8_9AQUA</name>
<dbReference type="Proteomes" id="UP001642360">
    <property type="component" value="Unassembled WGS sequence"/>
</dbReference>
<evidence type="ECO:0000313" key="1">
    <source>
        <dbReference type="EMBL" id="CAK9135995.1"/>
    </source>
</evidence>
<dbReference type="AlphaFoldDB" id="A0ABC8QTC8"/>
<comment type="caution">
    <text evidence="1">The sequence shown here is derived from an EMBL/GenBank/DDBJ whole genome shotgun (WGS) entry which is preliminary data.</text>
</comment>